<evidence type="ECO:0000256" key="1">
    <source>
        <dbReference type="SAM" id="SignalP"/>
    </source>
</evidence>
<organism evidence="2 3">
    <name type="scientific">Decorospora gaudefroyi</name>
    <dbReference type="NCBI Taxonomy" id="184978"/>
    <lineage>
        <taxon>Eukaryota</taxon>
        <taxon>Fungi</taxon>
        <taxon>Dikarya</taxon>
        <taxon>Ascomycota</taxon>
        <taxon>Pezizomycotina</taxon>
        <taxon>Dothideomycetes</taxon>
        <taxon>Pleosporomycetidae</taxon>
        <taxon>Pleosporales</taxon>
        <taxon>Pleosporineae</taxon>
        <taxon>Pleosporaceae</taxon>
        <taxon>Decorospora</taxon>
    </lineage>
</organism>
<dbReference type="EMBL" id="ML975289">
    <property type="protein sequence ID" value="KAF1835324.1"/>
    <property type="molecule type" value="Genomic_DNA"/>
</dbReference>
<evidence type="ECO:0000313" key="3">
    <source>
        <dbReference type="Proteomes" id="UP000800040"/>
    </source>
</evidence>
<feature type="signal peptide" evidence="1">
    <location>
        <begin position="1"/>
        <end position="16"/>
    </location>
</feature>
<feature type="chain" id="PRO_5025474606" description="Cell wall protein YJL171C/Tos1 C-terminal domain-containing protein" evidence="1">
    <location>
        <begin position="17"/>
        <end position="244"/>
    </location>
</feature>
<sequence>MRTPLWLSATLGLANAMELANRQDTGPYAASYGGGSGSHWHPKTDHPEFFSLRVDTPAQCSDQGNYVNDHTIDCSLANMAIRLQRGSAIATRYNKWWSPNLPIFLVDDNTKLYKVSKKPLQLYIDGVTGALKYGPVGWLPSNAIAVNFFKTGDNPEGTLGLSTAFLSWPSTQGVTSSALYDSPWWLCPRGRTGQFEVFVSNGNWGGSSYDDSSSDVSKDTRRCKKVSLAAVNANPWKKGEPAPY</sequence>
<evidence type="ECO:0000313" key="2">
    <source>
        <dbReference type="EMBL" id="KAF1835324.1"/>
    </source>
</evidence>
<evidence type="ECO:0008006" key="4">
    <source>
        <dbReference type="Google" id="ProtNLM"/>
    </source>
</evidence>
<name>A0A6A5KLV9_9PLEO</name>
<keyword evidence="3" id="KW-1185">Reference proteome</keyword>
<protein>
    <recommendedName>
        <fullName evidence="4">Cell wall protein YJL171C/Tos1 C-terminal domain-containing protein</fullName>
    </recommendedName>
</protein>
<accession>A0A6A5KLV9</accession>
<proteinExistence type="predicted"/>
<dbReference type="OrthoDB" id="3749155at2759"/>
<dbReference type="Proteomes" id="UP000800040">
    <property type="component" value="Unassembled WGS sequence"/>
</dbReference>
<reference evidence="2" key="1">
    <citation type="submission" date="2020-01" db="EMBL/GenBank/DDBJ databases">
        <authorList>
            <consortium name="DOE Joint Genome Institute"/>
            <person name="Haridas S."/>
            <person name="Albert R."/>
            <person name="Binder M."/>
            <person name="Bloem J."/>
            <person name="Labutti K."/>
            <person name="Salamov A."/>
            <person name="Andreopoulos B."/>
            <person name="Baker S.E."/>
            <person name="Barry K."/>
            <person name="Bills G."/>
            <person name="Bluhm B.H."/>
            <person name="Cannon C."/>
            <person name="Castanera R."/>
            <person name="Culley D.E."/>
            <person name="Daum C."/>
            <person name="Ezra D."/>
            <person name="Gonzalez J.B."/>
            <person name="Henrissat B."/>
            <person name="Kuo A."/>
            <person name="Liang C."/>
            <person name="Lipzen A."/>
            <person name="Lutzoni F."/>
            <person name="Magnuson J."/>
            <person name="Mondo S."/>
            <person name="Nolan M."/>
            <person name="Ohm R."/>
            <person name="Pangilinan J."/>
            <person name="Park H.-J."/>
            <person name="Ramirez L."/>
            <person name="Alfaro M."/>
            <person name="Sun H."/>
            <person name="Tritt A."/>
            <person name="Yoshinaga Y."/>
            <person name="Zwiers L.-H."/>
            <person name="Turgeon B.G."/>
            <person name="Goodwin S.B."/>
            <person name="Spatafora J.W."/>
            <person name="Crous P.W."/>
            <person name="Grigoriev I.V."/>
        </authorList>
    </citation>
    <scope>NUCLEOTIDE SEQUENCE</scope>
    <source>
        <strain evidence="2">P77</strain>
    </source>
</reference>
<gene>
    <name evidence="2" type="ORF">BDW02DRAFT_294895</name>
</gene>
<dbReference type="AlphaFoldDB" id="A0A6A5KLV9"/>
<keyword evidence="1" id="KW-0732">Signal</keyword>